<feature type="region of interest" description="Disordered" evidence="1">
    <location>
        <begin position="331"/>
        <end position="497"/>
    </location>
</feature>
<feature type="compositionally biased region" description="Acidic residues" evidence="1">
    <location>
        <begin position="342"/>
        <end position="495"/>
    </location>
</feature>
<keyword evidence="4" id="KW-1185">Reference proteome</keyword>
<dbReference type="InterPro" id="IPR002035">
    <property type="entry name" value="VWF_A"/>
</dbReference>
<dbReference type="Pfam" id="PF24346">
    <property type="entry name" value="DUF7507"/>
    <property type="match status" value="1"/>
</dbReference>
<evidence type="ECO:0000259" key="2">
    <source>
        <dbReference type="PROSITE" id="PS50234"/>
    </source>
</evidence>
<sequence>MAVGATLTVATSASAVESTVPPAPNPALTDQCELDVAVSIDVSNSIDNQQLDMLRSGLVDFAESLEEYPVRLAFHNWASYAPATSQASNQPLRLTDTSGAGLETIGQHVDGIQRPGTMQGGTNWDRAFQALSGAGESYDAVLFVTDGNPTQWGLPPRGLGNATDQATIDAAVTSANQVKEAGTRVIGVGVVDNLTQSEYGLFHEHMPHVSGPQFGDDYLEVDFARLRNALIGQIDKQCAGVSVEKNGLFVEGGPGHAGDDVRYEFTVTNTGALTLRDVQLTDALEGISEIEYGEWPDEPHVLAPGQSVSAWATYTATDADADAGIIENHVTVEGTPPSEGDPVTDDDDHELPVESEEDGGTEDGGTEDGGTEDGGTEDGGTEDGGTEDGGTEDGGTEDGGTEDGGTEDGGTEDGGTEDGGTEDGGTEDGGTEDGGTEDGGTEDGGTEDGGTEDGGTEDGGTEDGGTEDGGTEDGGTEDGGTEDGGTEDGGTEDGGTEVRTVALRTVALRTVALRTVALRTVALRTVALRTVALRTVALRTVALRTVALRTVALRTVALRTVALRTVALRTVALRTVAASRATTSPPPVPPARWAWA</sequence>
<gene>
    <name evidence="3" type="ORF">JOF45_002498</name>
</gene>
<evidence type="ECO:0000313" key="3">
    <source>
        <dbReference type="EMBL" id="MBP2319479.1"/>
    </source>
</evidence>
<dbReference type="InterPro" id="IPR055354">
    <property type="entry name" value="DUF7507"/>
</dbReference>
<accession>A0ABS4T6B4</accession>
<reference evidence="3 4" key="1">
    <citation type="submission" date="2021-03" db="EMBL/GenBank/DDBJ databases">
        <title>Sequencing the genomes of 1000 actinobacteria strains.</title>
        <authorList>
            <person name="Klenk H.-P."/>
        </authorList>
    </citation>
    <scope>NUCLEOTIDE SEQUENCE [LARGE SCALE GENOMIC DNA]</scope>
    <source>
        <strain evidence="3 4">DSM 12544</strain>
    </source>
</reference>
<dbReference type="InterPro" id="IPR036465">
    <property type="entry name" value="vWFA_dom_sf"/>
</dbReference>
<dbReference type="SUPFAM" id="SSF53300">
    <property type="entry name" value="vWA-like"/>
    <property type="match status" value="1"/>
</dbReference>
<dbReference type="PROSITE" id="PS50234">
    <property type="entry name" value="VWFA"/>
    <property type="match status" value="1"/>
</dbReference>
<proteinExistence type="predicted"/>
<dbReference type="Gene3D" id="3.40.50.410">
    <property type="entry name" value="von Willebrand factor, type A domain"/>
    <property type="match status" value="1"/>
</dbReference>
<evidence type="ECO:0000256" key="1">
    <source>
        <dbReference type="SAM" id="MobiDB-lite"/>
    </source>
</evidence>
<dbReference type="EMBL" id="JAGINX010000001">
    <property type="protein sequence ID" value="MBP2319479.1"/>
    <property type="molecule type" value="Genomic_DNA"/>
</dbReference>
<dbReference type="CDD" id="cd00198">
    <property type="entry name" value="vWFA"/>
    <property type="match status" value="1"/>
</dbReference>
<dbReference type="Proteomes" id="UP001519331">
    <property type="component" value="Unassembled WGS sequence"/>
</dbReference>
<evidence type="ECO:0000313" key="4">
    <source>
        <dbReference type="Proteomes" id="UP001519331"/>
    </source>
</evidence>
<organism evidence="3 4">
    <name type="scientific">Nesterenkonia lacusekhoensis</name>
    <dbReference type="NCBI Taxonomy" id="150832"/>
    <lineage>
        <taxon>Bacteria</taxon>
        <taxon>Bacillati</taxon>
        <taxon>Actinomycetota</taxon>
        <taxon>Actinomycetes</taxon>
        <taxon>Micrococcales</taxon>
        <taxon>Micrococcaceae</taxon>
        <taxon>Nesterenkonia</taxon>
    </lineage>
</organism>
<feature type="domain" description="VWFA" evidence="2">
    <location>
        <begin position="35"/>
        <end position="234"/>
    </location>
</feature>
<name>A0ABS4T6B4_9MICC</name>
<protein>
    <recommendedName>
        <fullName evidence="2">VWFA domain-containing protein</fullName>
    </recommendedName>
</protein>
<comment type="caution">
    <text evidence="3">The sequence shown here is derived from an EMBL/GenBank/DDBJ whole genome shotgun (WGS) entry which is preliminary data.</text>
</comment>